<organism evidence="2 3">
    <name type="scientific">Acrobeloides nanus</name>
    <dbReference type="NCBI Taxonomy" id="290746"/>
    <lineage>
        <taxon>Eukaryota</taxon>
        <taxon>Metazoa</taxon>
        <taxon>Ecdysozoa</taxon>
        <taxon>Nematoda</taxon>
        <taxon>Chromadorea</taxon>
        <taxon>Rhabditida</taxon>
        <taxon>Tylenchina</taxon>
        <taxon>Cephalobomorpha</taxon>
        <taxon>Cephaloboidea</taxon>
        <taxon>Cephalobidae</taxon>
        <taxon>Acrobeloides</taxon>
    </lineage>
</organism>
<name>A0A914DV32_9BILA</name>
<dbReference type="AlphaFoldDB" id="A0A914DV32"/>
<accession>A0A914DV32</accession>
<sequence length="138" mass="15561">EPDELKLLDSSEAIKETSQADPNHYPSSEEENIDQNNNNEGEKDENNTDLTALEQRKQEIEVQRAGARVRFTRNQLEPCDNDFISLKDVPEVETSFRSAVGVDSVAETQGQKHCMYTSVCTTKKCACKNAGRKYNSRC</sequence>
<dbReference type="Proteomes" id="UP000887540">
    <property type="component" value="Unplaced"/>
</dbReference>
<proteinExistence type="predicted"/>
<feature type="region of interest" description="Disordered" evidence="1">
    <location>
        <begin position="1"/>
        <end position="50"/>
    </location>
</feature>
<evidence type="ECO:0000313" key="3">
    <source>
        <dbReference type="WBParaSite" id="ACRNAN_scaffold3828.g24289.t1"/>
    </source>
</evidence>
<dbReference type="WBParaSite" id="ACRNAN_scaffold3828.g24289.t1">
    <property type="protein sequence ID" value="ACRNAN_scaffold3828.g24289.t1"/>
    <property type="gene ID" value="ACRNAN_scaffold3828.g24289"/>
</dbReference>
<evidence type="ECO:0000256" key="1">
    <source>
        <dbReference type="SAM" id="MobiDB-lite"/>
    </source>
</evidence>
<protein>
    <submittedName>
        <fullName evidence="3">Uncharacterized protein</fullName>
    </submittedName>
</protein>
<keyword evidence="2" id="KW-1185">Reference proteome</keyword>
<feature type="compositionally biased region" description="Basic and acidic residues" evidence="1">
    <location>
        <begin position="1"/>
        <end position="15"/>
    </location>
</feature>
<evidence type="ECO:0000313" key="2">
    <source>
        <dbReference type="Proteomes" id="UP000887540"/>
    </source>
</evidence>
<reference evidence="3" key="1">
    <citation type="submission" date="2022-11" db="UniProtKB">
        <authorList>
            <consortium name="WormBaseParasite"/>
        </authorList>
    </citation>
    <scope>IDENTIFICATION</scope>
</reference>